<dbReference type="EMBL" id="LT605205">
    <property type="protein sequence ID" value="SCD20032.1"/>
    <property type="molecule type" value="Genomic_DNA"/>
</dbReference>
<proteinExistence type="predicted"/>
<accession>A0A1R3T1X4</accession>
<sequence>MLLISSQEFTIGTIADNHFNFLKLPLLRQLMLLFNIFVKQYEQKTSLLGLCRCEKMFNVNEQFTRQKV</sequence>
<evidence type="ECO:0000313" key="1">
    <source>
        <dbReference type="EMBL" id="SCD20032.1"/>
    </source>
</evidence>
<dbReference type="Proteomes" id="UP000187464">
    <property type="component" value="Chromosome I"/>
</dbReference>
<dbReference type="KEGG" id="psac:PSM36_1208"/>
<name>A0A1R3T1X4_9BACT</name>
<protein>
    <submittedName>
        <fullName evidence="1">Uncharacterized protein</fullName>
    </submittedName>
</protein>
<gene>
    <name evidence="1" type="ORF">PSM36_1208</name>
</gene>
<organism evidence="1 2">
    <name type="scientific">Proteiniphilum saccharofermentans</name>
    <dbReference type="NCBI Taxonomy" id="1642647"/>
    <lineage>
        <taxon>Bacteria</taxon>
        <taxon>Pseudomonadati</taxon>
        <taxon>Bacteroidota</taxon>
        <taxon>Bacteroidia</taxon>
        <taxon>Bacteroidales</taxon>
        <taxon>Dysgonomonadaceae</taxon>
        <taxon>Proteiniphilum</taxon>
    </lineage>
</organism>
<evidence type="ECO:0000313" key="2">
    <source>
        <dbReference type="Proteomes" id="UP000187464"/>
    </source>
</evidence>
<reference evidence="1 2" key="1">
    <citation type="submission" date="2016-08" db="EMBL/GenBank/DDBJ databases">
        <authorList>
            <person name="Seilhamer J.J."/>
        </authorList>
    </citation>
    <scope>NUCLEOTIDE SEQUENCE [LARGE SCALE GENOMIC DNA]</scope>
    <source>
        <strain evidence="1">M3/6</strain>
    </source>
</reference>
<keyword evidence="2" id="KW-1185">Reference proteome</keyword>
<dbReference type="AlphaFoldDB" id="A0A1R3T1X4"/>